<dbReference type="CDD" id="cd03801">
    <property type="entry name" value="GT4_PimA-like"/>
    <property type="match status" value="1"/>
</dbReference>
<accession>A0A0H4T6D2</accession>
<dbReference type="SUPFAM" id="SSF53756">
    <property type="entry name" value="UDP-Glycosyltransferase/glycogen phosphorylase"/>
    <property type="match status" value="1"/>
</dbReference>
<dbReference type="Pfam" id="PF00534">
    <property type="entry name" value="Glycos_transf_1"/>
    <property type="match status" value="1"/>
</dbReference>
<dbReference type="EMBL" id="KT007010">
    <property type="protein sequence ID" value="AKQ03311.1"/>
    <property type="molecule type" value="Genomic_DNA"/>
</dbReference>
<dbReference type="AlphaFoldDB" id="A0A0H4T6D2"/>
<evidence type="ECO:0000259" key="1">
    <source>
        <dbReference type="Pfam" id="PF00534"/>
    </source>
</evidence>
<feature type="domain" description="Glycosyl transferase family 1" evidence="1">
    <location>
        <begin position="178"/>
        <end position="239"/>
    </location>
</feature>
<dbReference type="PANTHER" id="PTHR12526">
    <property type="entry name" value="GLYCOSYLTRANSFERASE"/>
    <property type="match status" value="1"/>
</dbReference>
<dbReference type="InterPro" id="IPR001296">
    <property type="entry name" value="Glyco_trans_1"/>
</dbReference>
<name>A0A0H4T6D2_9ARCH</name>
<dbReference type="PANTHER" id="PTHR12526:SF637">
    <property type="entry name" value="GLYCOSYLTRANSFERASE EPSF-RELATED"/>
    <property type="match status" value="1"/>
</dbReference>
<reference evidence="2" key="1">
    <citation type="journal article" date="2015" name="ISME J.">
        <title>Aquifer environment selects for microbial species cohorts in sediment and groundwater.</title>
        <authorList>
            <person name="Hug L.A."/>
            <person name="Thomas B.C."/>
            <person name="Brown C.T."/>
            <person name="Frischkorn K.R."/>
            <person name="Williams K.H."/>
            <person name="Tringe S.G."/>
            <person name="Banfield J.F."/>
        </authorList>
    </citation>
    <scope>NUCLEOTIDE SEQUENCE</scope>
</reference>
<dbReference type="GO" id="GO:0016757">
    <property type="term" value="F:glycosyltransferase activity"/>
    <property type="evidence" value="ECO:0007669"/>
    <property type="project" value="InterPro"/>
</dbReference>
<dbReference type="Gene3D" id="3.40.50.2000">
    <property type="entry name" value="Glycogen Phosphorylase B"/>
    <property type="match status" value="2"/>
</dbReference>
<evidence type="ECO:0000313" key="2">
    <source>
        <dbReference type="EMBL" id="AKQ03311.1"/>
    </source>
</evidence>
<organism evidence="2">
    <name type="scientific">uncultured archaeon Rifle_16ft_4_minimus_37913</name>
    <dbReference type="NCBI Taxonomy" id="1665152"/>
    <lineage>
        <taxon>Archaea</taxon>
        <taxon>environmental samples</taxon>
    </lineage>
</organism>
<protein>
    <recommendedName>
        <fullName evidence="1">Glycosyl transferase family 1 domain-containing protein</fullName>
    </recommendedName>
</protein>
<sequence>MKILILLKKHEGGVGSVIKYISKDFGRSGHKVKIISREDDLKIYSLRKSIFLIRRLIKKMMDEKDYDIIYTQDWSLAFPLLFPIPMFNKKHFCVFYGTDVAMGRLFQSVVGYKMKKRLIVCNDELKKRFPKSNLVYNRVDINKFKPSNRVKRIRNSVGFANWATDEYHYNEIKKAVNNIGKRFIVAEGVPKEKMPDFYRKIETFISLPPSYAGFGLVYLEAMASGVPKIIGNNHGGGEILPVTKIEDYKSIKEAIVNAKKKNYRTWILDNKFTWEEAVKKMEKIFLAER</sequence>
<proteinExistence type="predicted"/>